<feature type="compositionally biased region" description="Pro residues" evidence="1">
    <location>
        <begin position="75"/>
        <end position="90"/>
    </location>
</feature>
<feature type="region of interest" description="Disordered" evidence="1">
    <location>
        <begin position="277"/>
        <end position="325"/>
    </location>
</feature>
<gene>
    <name evidence="2" type="ORF">Cpir12675_006394</name>
</gene>
<comment type="caution">
    <text evidence="2">The sequence shown here is derived from an EMBL/GenBank/DDBJ whole genome shotgun (WGS) entry which is preliminary data.</text>
</comment>
<keyword evidence="3" id="KW-1185">Reference proteome</keyword>
<accession>A0ABR3YHQ5</accession>
<feature type="compositionally biased region" description="Pro residues" evidence="1">
    <location>
        <begin position="39"/>
        <end position="56"/>
    </location>
</feature>
<organism evidence="2 3">
    <name type="scientific">Ceratocystis pirilliformis</name>
    <dbReference type="NCBI Taxonomy" id="259994"/>
    <lineage>
        <taxon>Eukaryota</taxon>
        <taxon>Fungi</taxon>
        <taxon>Dikarya</taxon>
        <taxon>Ascomycota</taxon>
        <taxon>Pezizomycotina</taxon>
        <taxon>Sordariomycetes</taxon>
        <taxon>Hypocreomycetidae</taxon>
        <taxon>Microascales</taxon>
        <taxon>Ceratocystidaceae</taxon>
        <taxon>Ceratocystis</taxon>
    </lineage>
</organism>
<sequence length="325" mass="34897">MPPPSMTSQSMPPQSMPPPSTPLQSMPPPSMTSQSMPPQSMPPHPMTPQSMPPPSMAPQLMTPQSIAPQSMPLQSMPPQPMTPQSMPPPSMISQPMTPQSIASQWAGNQPQNHMVPQWPGGQTQTPVMSQNCMPHVHMNGRIPQGQVFNFAPSPMQRTNFPGNMVMHPNFGPSQIPQPKGSGQINNVGPVMATFQVLPGTGMVNRGVTRTMSQRDDAGDDYQQGATKRHAGSEVGFITPMPPTPTNGHVMPVTDVQRGGRLTETYILTAATQISNQAPIGSQPAPELHGSQYQQQSKLQNQPVSNPSPQSAPRCKPIRPASEKGS</sequence>
<evidence type="ECO:0000313" key="3">
    <source>
        <dbReference type="Proteomes" id="UP001583280"/>
    </source>
</evidence>
<feature type="region of interest" description="Disordered" evidence="1">
    <location>
        <begin position="213"/>
        <end position="249"/>
    </location>
</feature>
<feature type="region of interest" description="Disordered" evidence="1">
    <location>
        <begin position="1"/>
        <end position="98"/>
    </location>
</feature>
<name>A0ABR3YHQ5_9PEZI</name>
<feature type="compositionally biased region" description="Low complexity" evidence="1">
    <location>
        <begin position="291"/>
        <end position="301"/>
    </location>
</feature>
<protein>
    <submittedName>
        <fullName evidence="2">Uncharacterized protein</fullName>
    </submittedName>
</protein>
<reference evidence="2 3" key="1">
    <citation type="journal article" date="2024" name="IMA Fungus">
        <title>IMA Genome - F19 : A genome assembly and annotation guide to empower mycologists, including annotated draft genome sequences of Ceratocystis pirilliformis, Diaporthe australafricana, Fusarium ophioides, Paecilomyces lecythidis, and Sporothrix stenoceras.</title>
        <authorList>
            <person name="Aylward J."/>
            <person name="Wilson A.M."/>
            <person name="Visagie C.M."/>
            <person name="Spraker J."/>
            <person name="Barnes I."/>
            <person name="Buitendag C."/>
            <person name="Ceriani C."/>
            <person name="Del Mar Angel L."/>
            <person name="du Plessis D."/>
            <person name="Fuchs T."/>
            <person name="Gasser K."/>
            <person name="Kramer D."/>
            <person name="Li W."/>
            <person name="Munsamy K."/>
            <person name="Piso A."/>
            <person name="Price J.L."/>
            <person name="Sonnekus B."/>
            <person name="Thomas C."/>
            <person name="van der Nest A."/>
            <person name="van Dijk A."/>
            <person name="van Heerden A."/>
            <person name="van Vuuren N."/>
            <person name="Yilmaz N."/>
            <person name="Duong T.A."/>
            <person name="van der Merwe N.A."/>
            <person name="Wingfield M.J."/>
            <person name="Wingfield B.D."/>
        </authorList>
    </citation>
    <scope>NUCLEOTIDE SEQUENCE [LARGE SCALE GENOMIC DNA]</scope>
    <source>
        <strain evidence="2 3">CMW 12675</strain>
    </source>
</reference>
<feature type="compositionally biased region" description="Low complexity" evidence="1">
    <location>
        <begin position="1"/>
        <end position="13"/>
    </location>
</feature>
<proteinExistence type="predicted"/>
<evidence type="ECO:0000256" key="1">
    <source>
        <dbReference type="SAM" id="MobiDB-lite"/>
    </source>
</evidence>
<feature type="compositionally biased region" description="Pro residues" evidence="1">
    <location>
        <begin position="14"/>
        <end position="30"/>
    </location>
</feature>
<dbReference type="Proteomes" id="UP001583280">
    <property type="component" value="Unassembled WGS sequence"/>
</dbReference>
<dbReference type="EMBL" id="JAWDJO010000293">
    <property type="protein sequence ID" value="KAL1887856.1"/>
    <property type="molecule type" value="Genomic_DNA"/>
</dbReference>
<evidence type="ECO:0000313" key="2">
    <source>
        <dbReference type="EMBL" id="KAL1887856.1"/>
    </source>
</evidence>